<comment type="caution">
    <text evidence="2">The sequence shown here is derived from an EMBL/GenBank/DDBJ whole genome shotgun (WGS) entry which is preliminary data.</text>
</comment>
<sequence length="467" mass="52189">MLARCLSTEEQDVGLWDRQGNRWLVFDVDGTREAARQRALPQTPDRPAPQRRLRPLCAPGYTGRKRGEAVRTRTTVLQMHTHQWVASFGNPGNGQYREELRRAKTAVQMYVKAHNFPSERTLVRLDGQYGTRAVVADLADCSYVTRGKDYSLLDRADVQARLHLPADQHLNSAESGVCRALYDCPDQCLGEDGPLVRVIVATHPAPTRAKKKRQVGLIRNGVVYELFLTNLPQSGFTASDVVSLYLHRGAFETALEDEDIEQDPDRWCSHSAWGQEAWQVISQWTWNLRLELGHKLHPESVRTTEFAPALPEQNAPASLAASTLASGYAPPATATSWKAGRFTGADFPLQPDGTLHCPAGSALVPHEQRRERDGSLRVVYSASIRDCRPCSLREQCQWSGCATAKPRQVSILLHPLSVGSAPLLWRDWPRRHQRRACLRLHRQRLDIPDRASSSAPSDRSPSDPLSG</sequence>
<reference evidence="3" key="1">
    <citation type="submission" date="2018-12" db="EMBL/GenBank/DDBJ databases">
        <title>Tengunoibacter tsumagoiensis gen. nov., sp. nov., Dictyobacter kobayashii sp. nov., D. alpinus sp. nov., and D. joshuensis sp. nov. and description of Dictyobacteraceae fam. nov. within the order Ktedonobacterales isolated from Tengu-no-mugimeshi.</title>
        <authorList>
            <person name="Wang C.M."/>
            <person name="Zheng Y."/>
            <person name="Sakai Y."/>
            <person name="Toyoda A."/>
            <person name="Minakuchi Y."/>
            <person name="Abe K."/>
            <person name="Yokota A."/>
            <person name="Yabe S."/>
        </authorList>
    </citation>
    <scope>NUCLEOTIDE SEQUENCE [LARGE SCALE GENOMIC DNA]</scope>
    <source>
        <strain evidence="3">S-27</strain>
    </source>
</reference>
<dbReference type="EMBL" id="BIFQ01000002">
    <property type="protein sequence ID" value="GCE07805.1"/>
    <property type="molecule type" value="Genomic_DNA"/>
</dbReference>
<proteinExistence type="predicted"/>
<accession>A0A401ZLS1</accession>
<organism evidence="2 3">
    <name type="scientific">Dictyobacter aurantiacus</name>
    <dbReference type="NCBI Taxonomy" id="1936993"/>
    <lineage>
        <taxon>Bacteria</taxon>
        <taxon>Bacillati</taxon>
        <taxon>Chloroflexota</taxon>
        <taxon>Ktedonobacteria</taxon>
        <taxon>Ktedonobacterales</taxon>
        <taxon>Dictyobacteraceae</taxon>
        <taxon>Dictyobacter</taxon>
    </lineage>
</organism>
<dbReference type="Proteomes" id="UP000287224">
    <property type="component" value="Unassembled WGS sequence"/>
</dbReference>
<feature type="compositionally biased region" description="Low complexity" evidence="1">
    <location>
        <begin position="450"/>
        <end position="467"/>
    </location>
</feature>
<evidence type="ECO:0008006" key="4">
    <source>
        <dbReference type="Google" id="ProtNLM"/>
    </source>
</evidence>
<evidence type="ECO:0000256" key="1">
    <source>
        <dbReference type="SAM" id="MobiDB-lite"/>
    </source>
</evidence>
<protein>
    <recommendedName>
        <fullName evidence="4">Transposase DDE domain-containing protein</fullName>
    </recommendedName>
</protein>
<evidence type="ECO:0000313" key="3">
    <source>
        <dbReference type="Proteomes" id="UP000287224"/>
    </source>
</evidence>
<dbReference type="AlphaFoldDB" id="A0A401ZLS1"/>
<gene>
    <name evidence="2" type="ORF">KDAU_51340</name>
</gene>
<evidence type="ECO:0000313" key="2">
    <source>
        <dbReference type="EMBL" id="GCE07805.1"/>
    </source>
</evidence>
<keyword evidence="3" id="KW-1185">Reference proteome</keyword>
<feature type="region of interest" description="Disordered" evidence="1">
    <location>
        <begin position="448"/>
        <end position="467"/>
    </location>
</feature>
<name>A0A401ZLS1_9CHLR</name>